<feature type="transmembrane region" description="Helical" evidence="1">
    <location>
        <begin position="6"/>
        <end position="32"/>
    </location>
</feature>
<feature type="transmembrane region" description="Helical" evidence="1">
    <location>
        <begin position="177"/>
        <end position="195"/>
    </location>
</feature>
<feature type="non-terminal residue" evidence="2">
    <location>
        <position position="230"/>
    </location>
</feature>
<evidence type="ECO:0000313" key="2">
    <source>
        <dbReference type="EMBL" id="CAJ0582143.1"/>
    </source>
</evidence>
<dbReference type="Proteomes" id="UP001177023">
    <property type="component" value="Unassembled WGS sequence"/>
</dbReference>
<dbReference type="EMBL" id="CATQJA010002664">
    <property type="protein sequence ID" value="CAJ0582143.1"/>
    <property type="molecule type" value="Genomic_DNA"/>
</dbReference>
<feature type="transmembrane region" description="Helical" evidence="1">
    <location>
        <begin position="87"/>
        <end position="108"/>
    </location>
</feature>
<reference evidence="2" key="1">
    <citation type="submission" date="2023-06" db="EMBL/GenBank/DDBJ databases">
        <authorList>
            <person name="Delattre M."/>
        </authorList>
    </citation>
    <scope>NUCLEOTIDE SEQUENCE</scope>
    <source>
        <strain evidence="2">AF72</strain>
    </source>
</reference>
<organism evidence="2 3">
    <name type="scientific">Mesorhabditis spiculigera</name>
    <dbReference type="NCBI Taxonomy" id="96644"/>
    <lineage>
        <taxon>Eukaryota</taxon>
        <taxon>Metazoa</taxon>
        <taxon>Ecdysozoa</taxon>
        <taxon>Nematoda</taxon>
        <taxon>Chromadorea</taxon>
        <taxon>Rhabditida</taxon>
        <taxon>Rhabditina</taxon>
        <taxon>Rhabditomorpha</taxon>
        <taxon>Rhabditoidea</taxon>
        <taxon>Rhabditidae</taxon>
        <taxon>Mesorhabditinae</taxon>
        <taxon>Mesorhabditis</taxon>
    </lineage>
</organism>
<evidence type="ECO:0008006" key="4">
    <source>
        <dbReference type="Google" id="ProtNLM"/>
    </source>
</evidence>
<feature type="transmembrane region" description="Helical" evidence="1">
    <location>
        <begin position="128"/>
        <end position="150"/>
    </location>
</feature>
<evidence type="ECO:0000256" key="1">
    <source>
        <dbReference type="SAM" id="Phobius"/>
    </source>
</evidence>
<gene>
    <name evidence="2" type="ORF">MSPICULIGERA_LOCUS20285</name>
</gene>
<proteinExistence type="predicted"/>
<accession>A0AA36D9B5</accession>
<keyword evidence="1" id="KW-0472">Membrane</keyword>
<evidence type="ECO:0000313" key="3">
    <source>
        <dbReference type="Proteomes" id="UP001177023"/>
    </source>
</evidence>
<keyword evidence="3" id="KW-1185">Reference proteome</keyword>
<comment type="caution">
    <text evidence="2">The sequence shown here is derived from an EMBL/GenBank/DDBJ whole genome shotgun (WGS) entry which is preliminary data.</text>
</comment>
<dbReference type="SUPFAM" id="SSF81321">
    <property type="entry name" value="Family A G protein-coupled receptor-like"/>
    <property type="match status" value="1"/>
</dbReference>
<sequence length="230" mass="25801">MGGEVIAMIFEGIIAMAVVSLNLFMVIVILRFRILREDVSLSLLLYLLISEGLFAAMMIAVCVYQIIIYQSGLDTVVVPQNWCLRTIFPPLMIWANLFIPYCDALIGVEKLLFVVAPSFYRTLSHHHVHRFMFCLVLLDVVVVAGFIVHWSQVENIKSSIVCSNSGYPALVLQTESAVNIVVLTFGALCYLPVIAQIKKFVSQARSNVSSTNRQFYANFVRAVKWTSNTV</sequence>
<dbReference type="Gene3D" id="1.20.1070.10">
    <property type="entry name" value="Rhodopsin 7-helix transmembrane proteins"/>
    <property type="match status" value="1"/>
</dbReference>
<feature type="transmembrane region" description="Helical" evidence="1">
    <location>
        <begin position="44"/>
        <end position="67"/>
    </location>
</feature>
<keyword evidence="1" id="KW-0812">Transmembrane</keyword>
<dbReference type="AlphaFoldDB" id="A0AA36D9B5"/>
<name>A0AA36D9B5_9BILA</name>
<keyword evidence="1" id="KW-1133">Transmembrane helix</keyword>
<protein>
    <recommendedName>
        <fullName evidence="4">G-protein coupled receptors family 1 profile domain-containing protein</fullName>
    </recommendedName>
</protein>